<proteinExistence type="predicted"/>
<keyword evidence="2" id="KW-0560">Oxidoreductase</keyword>
<keyword evidence="3" id="KW-1185">Reference proteome</keyword>
<dbReference type="InterPro" id="IPR007138">
    <property type="entry name" value="ABM_dom"/>
</dbReference>
<dbReference type="InterPro" id="IPR011008">
    <property type="entry name" value="Dimeric_a/b-barrel"/>
</dbReference>
<dbReference type="SUPFAM" id="SSF54909">
    <property type="entry name" value="Dimeric alpha+beta barrel"/>
    <property type="match status" value="1"/>
</dbReference>
<feature type="domain" description="ABM" evidence="1">
    <location>
        <begin position="1"/>
        <end position="75"/>
    </location>
</feature>
<reference evidence="2 3" key="1">
    <citation type="submission" date="2019-06" db="EMBL/GenBank/DDBJ databases">
        <title>Sequencing the genomes of 1000 actinobacteria strains.</title>
        <authorList>
            <person name="Klenk H.-P."/>
        </authorList>
    </citation>
    <scope>NUCLEOTIDE SEQUENCE [LARGE SCALE GENOMIC DNA]</scope>
    <source>
        <strain evidence="2 3">DSM 45671</strain>
    </source>
</reference>
<name>A0A561SLT6_9PSEU</name>
<evidence type="ECO:0000259" key="1">
    <source>
        <dbReference type="Pfam" id="PF03992"/>
    </source>
</evidence>
<dbReference type="Gene3D" id="3.30.70.100">
    <property type="match status" value="1"/>
</dbReference>
<evidence type="ECO:0000313" key="2">
    <source>
        <dbReference type="EMBL" id="TWF75835.1"/>
    </source>
</evidence>
<dbReference type="AlphaFoldDB" id="A0A561SLT6"/>
<comment type="caution">
    <text evidence="2">The sequence shown here is derived from an EMBL/GenBank/DDBJ whole genome shotgun (WGS) entry which is preliminary data.</text>
</comment>
<gene>
    <name evidence="2" type="ORF">FHX44_111720</name>
</gene>
<evidence type="ECO:0000313" key="3">
    <source>
        <dbReference type="Proteomes" id="UP000321261"/>
    </source>
</evidence>
<keyword evidence="2" id="KW-0503">Monooxygenase</keyword>
<dbReference type="Pfam" id="PF03992">
    <property type="entry name" value="ABM"/>
    <property type="match status" value="1"/>
</dbReference>
<dbReference type="RefSeq" id="WP_147254978.1">
    <property type="nucleotide sequence ID" value="NZ_VIWU01000001.1"/>
</dbReference>
<organism evidence="2 3">
    <name type="scientific">Pseudonocardia hierapolitana</name>
    <dbReference type="NCBI Taxonomy" id="1128676"/>
    <lineage>
        <taxon>Bacteria</taxon>
        <taxon>Bacillati</taxon>
        <taxon>Actinomycetota</taxon>
        <taxon>Actinomycetes</taxon>
        <taxon>Pseudonocardiales</taxon>
        <taxon>Pseudonocardiaceae</taxon>
        <taxon>Pseudonocardia</taxon>
    </lineage>
</organism>
<sequence length="109" mass="12256">MMTVVTQVTLKTGCEPEWDAAMRERLAAASGRRGWVGGQLLIPLDGHNRRAVIGTWESRADWEAWHEDERFLESRKRMDGLQEGRSEMVWYEVVTEGRGAGTASVGPPQ</sequence>
<dbReference type="OrthoDB" id="4463721at2"/>
<dbReference type="Proteomes" id="UP000321261">
    <property type="component" value="Unassembled WGS sequence"/>
</dbReference>
<dbReference type="GO" id="GO:0004497">
    <property type="term" value="F:monooxygenase activity"/>
    <property type="evidence" value="ECO:0007669"/>
    <property type="project" value="UniProtKB-KW"/>
</dbReference>
<accession>A0A561SLT6</accession>
<protein>
    <submittedName>
        <fullName evidence="2">Heme-degrading monooxygenase HmoA</fullName>
    </submittedName>
</protein>
<dbReference type="EMBL" id="VIWU01000001">
    <property type="protein sequence ID" value="TWF75835.1"/>
    <property type="molecule type" value="Genomic_DNA"/>
</dbReference>